<evidence type="ECO:0000313" key="6">
    <source>
        <dbReference type="Proteomes" id="UP000542742"/>
    </source>
</evidence>
<keyword evidence="2 5" id="KW-0238">DNA-binding</keyword>
<keyword evidence="1" id="KW-0805">Transcription regulation</keyword>
<name>A0A7W7G6P8_9ACTN</name>
<dbReference type="Proteomes" id="UP000542742">
    <property type="component" value="Unassembled WGS sequence"/>
</dbReference>
<evidence type="ECO:0000256" key="1">
    <source>
        <dbReference type="ARBA" id="ARBA00023015"/>
    </source>
</evidence>
<dbReference type="GO" id="GO:0003677">
    <property type="term" value="F:DNA binding"/>
    <property type="evidence" value="ECO:0007669"/>
    <property type="project" value="UniProtKB-KW"/>
</dbReference>
<feature type="domain" description="HTH arsR-type" evidence="4">
    <location>
        <begin position="259"/>
        <end position="337"/>
    </location>
</feature>
<dbReference type="CDD" id="cd00090">
    <property type="entry name" value="HTH_ARSR"/>
    <property type="match status" value="1"/>
</dbReference>
<dbReference type="InterPro" id="IPR051011">
    <property type="entry name" value="Metal_resp_trans_reg"/>
</dbReference>
<sequence>MIRIELDRSATASLRIGVSQFSELIGAVELLGRSRSAVPWPYSQWARHAGAVLDSIAADSPLHVYGRLLAVRARQRTPDVFHPMADSPAPSIEEELEVLCATPRSTIDAQFAEHFPAGAPDWLAGYQQDPARSFTTLAESLYEFWLRALRPYWSRMRSALDEEILRRGRVIATVGPEAVLSDLRGGSRWERPVLSLPKAKESRLAAEGRRLLLVPMLFADQRVGCSTDDAAVLRLTYQCRGAAALASEPGRRAVRGPDRMGALIGSRRALILRALTTPATTSGLASGLGLPASTVSEQLTALHSAGVVRKVRAGRQVFYALEPSGQALLEVFEQPSLDSATANRFPA</sequence>
<protein>
    <submittedName>
        <fullName evidence="5">DNA-binding transcriptional ArsR family regulator</fullName>
    </submittedName>
</protein>
<evidence type="ECO:0000259" key="4">
    <source>
        <dbReference type="SMART" id="SM00418"/>
    </source>
</evidence>
<dbReference type="PANTHER" id="PTHR43132:SF6">
    <property type="entry name" value="HTH-TYPE TRANSCRIPTIONAL REPRESSOR CZRA"/>
    <property type="match status" value="1"/>
</dbReference>
<proteinExistence type="predicted"/>
<evidence type="ECO:0000256" key="2">
    <source>
        <dbReference type="ARBA" id="ARBA00023125"/>
    </source>
</evidence>
<dbReference type="SMART" id="SM00418">
    <property type="entry name" value="HTH_ARSR"/>
    <property type="match status" value="1"/>
</dbReference>
<evidence type="ECO:0000256" key="3">
    <source>
        <dbReference type="ARBA" id="ARBA00023163"/>
    </source>
</evidence>
<dbReference type="InterPro" id="IPR011991">
    <property type="entry name" value="ArsR-like_HTH"/>
</dbReference>
<reference evidence="5 6" key="1">
    <citation type="submission" date="2020-08" db="EMBL/GenBank/DDBJ databases">
        <title>Sequencing the genomes of 1000 actinobacteria strains.</title>
        <authorList>
            <person name="Klenk H.-P."/>
        </authorList>
    </citation>
    <scope>NUCLEOTIDE SEQUENCE [LARGE SCALE GENOMIC DNA]</scope>
    <source>
        <strain evidence="5 6">DSM 45518</strain>
    </source>
</reference>
<keyword evidence="3" id="KW-0804">Transcription</keyword>
<accession>A0A7W7G6P8</accession>
<dbReference type="InterPro" id="IPR001845">
    <property type="entry name" value="HTH_ArsR_DNA-bd_dom"/>
</dbReference>
<dbReference type="Gene3D" id="1.10.10.10">
    <property type="entry name" value="Winged helix-like DNA-binding domain superfamily/Winged helix DNA-binding domain"/>
    <property type="match status" value="1"/>
</dbReference>
<dbReference type="GO" id="GO:0003700">
    <property type="term" value="F:DNA-binding transcription factor activity"/>
    <property type="evidence" value="ECO:0007669"/>
    <property type="project" value="InterPro"/>
</dbReference>
<dbReference type="InterPro" id="IPR036390">
    <property type="entry name" value="WH_DNA-bd_sf"/>
</dbReference>
<dbReference type="AlphaFoldDB" id="A0A7W7G6P8"/>
<dbReference type="PANTHER" id="PTHR43132">
    <property type="entry name" value="ARSENICAL RESISTANCE OPERON REPRESSOR ARSR-RELATED"/>
    <property type="match status" value="1"/>
</dbReference>
<organism evidence="5 6">
    <name type="scientific">Paractinoplanes abujensis</name>
    <dbReference type="NCBI Taxonomy" id="882441"/>
    <lineage>
        <taxon>Bacteria</taxon>
        <taxon>Bacillati</taxon>
        <taxon>Actinomycetota</taxon>
        <taxon>Actinomycetes</taxon>
        <taxon>Micromonosporales</taxon>
        <taxon>Micromonosporaceae</taxon>
        <taxon>Paractinoplanes</taxon>
    </lineage>
</organism>
<dbReference type="Pfam" id="PF01022">
    <property type="entry name" value="HTH_5"/>
    <property type="match status" value="1"/>
</dbReference>
<dbReference type="RefSeq" id="WP_184955717.1">
    <property type="nucleotide sequence ID" value="NZ_BOMC01000033.1"/>
</dbReference>
<dbReference type="InterPro" id="IPR036388">
    <property type="entry name" value="WH-like_DNA-bd_sf"/>
</dbReference>
<evidence type="ECO:0000313" key="5">
    <source>
        <dbReference type="EMBL" id="MBB4697630.1"/>
    </source>
</evidence>
<keyword evidence="6" id="KW-1185">Reference proteome</keyword>
<dbReference type="SUPFAM" id="SSF46785">
    <property type="entry name" value="Winged helix' DNA-binding domain"/>
    <property type="match status" value="1"/>
</dbReference>
<dbReference type="EMBL" id="JACHMF010000001">
    <property type="protein sequence ID" value="MBB4697630.1"/>
    <property type="molecule type" value="Genomic_DNA"/>
</dbReference>
<comment type="caution">
    <text evidence="5">The sequence shown here is derived from an EMBL/GenBank/DDBJ whole genome shotgun (WGS) entry which is preliminary data.</text>
</comment>
<gene>
    <name evidence="5" type="ORF">BKA14_007778</name>
</gene>